<keyword evidence="1 4" id="KW-0812">Transmembrane</keyword>
<proteinExistence type="predicted"/>
<dbReference type="KEGG" id="bbro:BAU06_03545"/>
<feature type="transmembrane region" description="Helical" evidence="4">
    <location>
        <begin position="84"/>
        <end position="102"/>
    </location>
</feature>
<evidence type="ECO:0000256" key="3">
    <source>
        <dbReference type="ARBA" id="ARBA00023136"/>
    </source>
</evidence>
<feature type="transmembrane region" description="Helical" evidence="4">
    <location>
        <begin position="396"/>
        <end position="418"/>
    </location>
</feature>
<evidence type="ECO:0000256" key="4">
    <source>
        <dbReference type="SAM" id="Phobius"/>
    </source>
</evidence>
<feature type="transmembrane region" description="Helical" evidence="4">
    <location>
        <begin position="299"/>
        <end position="317"/>
    </location>
</feature>
<dbReference type="RefSeq" id="WP_066344365.1">
    <property type="nucleotide sequence ID" value="NZ_CBCSFJ010000015.1"/>
</dbReference>
<feature type="transmembrane region" description="Helical" evidence="4">
    <location>
        <begin position="170"/>
        <end position="193"/>
    </location>
</feature>
<feature type="transmembrane region" description="Helical" evidence="4">
    <location>
        <begin position="355"/>
        <end position="376"/>
    </location>
</feature>
<keyword evidence="2 4" id="KW-1133">Transmembrane helix</keyword>
<evidence type="ECO:0000256" key="1">
    <source>
        <dbReference type="ARBA" id="ARBA00022692"/>
    </source>
</evidence>
<gene>
    <name evidence="5" type="ORF">BAU06_03545</name>
    <name evidence="6" type="ORF">BAU08_03510</name>
</gene>
<feature type="transmembrane region" description="Helical" evidence="4">
    <location>
        <begin position="108"/>
        <end position="131"/>
    </location>
</feature>
<feature type="transmembrane region" description="Helical" evidence="4">
    <location>
        <begin position="51"/>
        <end position="72"/>
    </location>
</feature>
<evidence type="ECO:0000313" key="8">
    <source>
        <dbReference type="Proteomes" id="UP000092213"/>
    </source>
</evidence>
<feature type="transmembrane region" description="Helical" evidence="4">
    <location>
        <begin position="12"/>
        <end position="31"/>
    </location>
</feature>
<dbReference type="Proteomes" id="UP000091897">
    <property type="component" value="Chromosome"/>
</dbReference>
<dbReference type="PANTHER" id="PTHR11360">
    <property type="entry name" value="MONOCARBOXYLATE TRANSPORTER"/>
    <property type="match status" value="1"/>
</dbReference>
<keyword evidence="3 4" id="KW-0472">Membrane</keyword>
<dbReference type="AlphaFoldDB" id="A0A193FE81"/>
<accession>A0A193FE81</accession>
<dbReference type="SUPFAM" id="SSF103473">
    <property type="entry name" value="MFS general substrate transporter"/>
    <property type="match status" value="1"/>
</dbReference>
<dbReference type="InterPro" id="IPR036259">
    <property type="entry name" value="MFS_trans_sf"/>
</dbReference>
<dbReference type="PANTHER" id="PTHR11360:SF290">
    <property type="entry name" value="MONOCARBOXYLATE MFS PERMEASE"/>
    <property type="match status" value="1"/>
</dbReference>
<dbReference type="STRING" id="463025.BAU08_03510"/>
<protein>
    <recommendedName>
        <fullName evidence="9">MFS transporter</fullName>
    </recommendedName>
</protein>
<evidence type="ECO:0000313" key="5">
    <source>
        <dbReference type="EMBL" id="ANN65491.1"/>
    </source>
</evidence>
<evidence type="ECO:0000313" key="7">
    <source>
        <dbReference type="Proteomes" id="UP000091897"/>
    </source>
</evidence>
<feature type="transmembrane region" description="Helical" evidence="4">
    <location>
        <begin position="329"/>
        <end position="349"/>
    </location>
</feature>
<dbReference type="InterPro" id="IPR011701">
    <property type="entry name" value="MFS"/>
</dbReference>
<keyword evidence="7" id="KW-1185">Reference proteome</keyword>
<evidence type="ECO:0008006" key="9">
    <source>
        <dbReference type="Google" id="ProtNLM"/>
    </source>
</evidence>
<sequence length="458" mass="46055">MPVSPGATPRPFFGPRVVAATFVLAVFGWGVGFYGPPVYLQAALHRGVGDMALVSAAITFHFVLGAVVVANLPRLYRRWGLPRVTVLGALVLALGVQGWALAATPAQLFAAAALSGAGWVAMGAAAVNALIAPWYAARRPAALGMAYNGASMGGVLFSPLWVLLIAHFQFGGAAALVGVVMVAVVAVLAGTVFRHTPESMGQAVDGQAPGASIPAAMGSRGHSPHGGNAVSGGAAPLAPLSAGPASSPAPDCPRPLRTPWRERRFLTLCGGMALGLFAQIGLIAHLFSLLVPAMGEQGAGAAMGLCTACAVLGRYAVGRLMPPGADRRRIAAIAYGLQAAGAVALLAGMSAHAPAWAAGALCWAGLLLFGSGIGNATSLPPLIAQAEFRRADAQRAIPLIVAASQGTYAFAPAAFGLLRLDAGATGLFLAAAFIQVAAAASLLLGRPAAAASRSLAHR</sequence>
<dbReference type="Gene3D" id="1.20.1250.20">
    <property type="entry name" value="MFS general substrate transporter like domains"/>
    <property type="match status" value="1"/>
</dbReference>
<dbReference type="EMBL" id="CP016170">
    <property type="protein sequence ID" value="ANN65491.1"/>
    <property type="molecule type" value="Genomic_DNA"/>
</dbReference>
<dbReference type="Pfam" id="PF07690">
    <property type="entry name" value="MFS_1"/>
    <property type="match status" value="1"/>
</dbReference>
<dbReference type="Proteomes" id="UP000092213">
    <property type="component" value="Chromosome"/>
</dbReference>
<dbReference type="InterPro" id="IPR050327">
    <property type="entry name" value="Proton-linked_MCT"/>
</dbReference>
<feature type="transmembrane region" description="Helical" evidence="4">
    <location>
        <begin position="143"/>
        <end position="164"/>
    </location>
</feature>
<dbReference type="GO" id="GO:0022857">
    <property type="term" value="F:transmembrane transporter activity"/>
    <property type="evidence" value="ECO:0007669"/>
    <property type="project" value="InterPro"/>
</dbReference>
<feature type="transmembrane region" description="Helical" evidence="4">
    <location>
        <begin position="424"/>
        <end position="444"/>
    </location>
</feature>
<dbReference type="EMBL" id="CP016171">
    <property type="protein sequence ID" value="ANN70521.1"/>
    <property type="molecule type" value="Genomic_DNA"/>
</dbReference>
<feature type="transmembrane region" description="Helical" evidence="4">
    <location>
        <begin position="265"/>
        <end position="287"/>
    </location>
</feature>
<reference evidence="7 8" key="1">
    <citation type="submission" date="2016-06" db="EMBL/GenBank/DDBJ databases">
        <title>Complete genome sequences of Bordetella bronchialis and Bordetella flabilis.</title>
        <authorList>
            <person name="LiPuma J.J."/>
            <person name="Spilker T."/>
        </authorList>
    </citation>
    <scope>NUCLEOTIDE SEQUENCE [LARGE SCALE GENOMIC DNA]</scope>
    <source>
        <strain evidence="6 8">AU17976</strain>
        <strain evidence="5 7">AU3182</strain>
    </source>
</reference>
<name>A0A193FE81_9BORD</name>
<evidence type="ECO:0000256" key="2">
    <source>
        <dbReference type="ARBA" id="ARBA00022989"/>
    </source>
</evidence>
<dbReference type="OrthoDB" id="7876195at2"/>
<organism evidence="6 8">
    <name type="scientific">Bordetella bronchialis</name>
    <dbReference type="NCBI Taxonomy" id="463025"/>
    <lineage>
        <taxon>Bacteria</taxon>
        <taxon>Pseudomonadati</taxon>
        <taxon>Pseudomonadota</taxon>
        <taxon>Betaproteobacteria</taxon>
        <taxon>Burkholderiales</taxon>
        <taxon>Alcaligenaceae</taxon>
        <taxon>Bordetella</taxon>
    </lineage>
</organism>
<evidence type="ECO:0000313" key="6">
    <source>
        <dbReference type="EMBL" id="ANN70521.1"/>
    </source>
</evidence>